<proteinExistence type="predicted"/>
<dbReference type="EMBL" id="BIFS01000001">
    <property type="protein sequence ID" value="GCE17225.1"/>
    <property type="molecule type" value="Genomic_DNA"/>
</dbReference>
<keyword evidence="2" id="KW-1185">Reference proteome</keyword>
<evidence type="ECO:0000313" key="1">
    <source>
        <dbReference type="EMBL" id="GCE17225.1"/>
    </source>
</evidence>
<evidence type="ECO:0000313" key="2">
    <source>
        <dbReference type="Proteomes" id="UP000287188"/>
    </source>
</evidence>
<dbReference type="Proteomes" id="UP000287188">
    <property type="component" value="Unassembled WGS sequence"/>
</dbReference>
<gene>
    <name evidence="1" type="ORF">KDK_10250</name>
</gene>
<dbReference type="AlphaFoldDB" id="A0A402ADP8"/>
<sequence>MSSEDQKKRDAFAAIQQLISQSPSVAALQLQLAQGQFGVNGSPNGETPLPAAIGEQYLVFSLADRELAVKAELVQGVERLVES</sequence>
<accession>A0A402ADP8</accession>
<comment type="caution">
    <text evidence="1">The sequence shown here is derived from an EMBL/GenBank/DDBJ whole genome shotgun (WGS) entry which is preliminary data.</text>
</comment>
<reference evidence="2" key="1">
    <citation type="submission" date="2018-12" db="EMBL/GenBank/DDBJ databases">
        <title>Tengunoibacter tsumagoiensis gen. nov., sp. nov., Dictyobacter kobayashii sp. nov., D. alpinus sp. nov., and D. joshuensis sp. nov. and description of Dictyobacteraceae fam. nov. within the order Ktedonobacterales isolated from Tengu-no-mugimeshi.</title>
        <authorList>
            <person name="Wang C.M."/>
            <person name="Zheng Y."/>
            <person name="Sakai Y."/>
            <person name="Toyoda A."/>
            <person name="Minakuchi Y."/>
            <person name="Abe K."/>
            <person name="Yokota A."/>
            <person name="Yabe S."/>
        </authorList>
    </citation>
    <scope>NUCLEOTIDE SEQUENCE [LARGE SCALE GENOMIC DNA]</scope>
    <source>
        <strain evidence="2">Uno11</strain>
    </source>
</reference>
<name>A0A402ADP8_9CHLR</name>
<dbReference type="RefSeq" id="WP_126548953.1">
    <property type="nucleotide sequence ID" value="NZ_BIFS01000001.1"/>
</dbReference>
<organism evidence="1 2">
    <name type="scientific">Dictyobacter kobayashii</name>
    <dbReference type="NCBI Taxonomy" id="2014872"/>
    <lineage>
        <taxon>Bacteria</taxon>
        <taxon>Bacillati</taxon>
        <taxon>Chloroflexota</taxon>
        <taxon>Ktedonobacteria</taxon>
        <taxon>Ktedonobacterales</taxon>
        <taxon>Dictyobacteraceae</taxon>
        <taxon>Dictyobacter</taxon>
    </lineage>
</organism>
<protein>
    <submittedName>
        <fullName evidence="1">Uncharacterized protein</fullName>
    </submittedName>
</protein>